<evidence type="ECO:0000313" key="1">
    <source>
        <dbReference type="EMBL" id="KAH3880476.1"/>
    </source>
</evidence>
<protein>
    <submittedName>
        <fullName evidence="1">Uncharacterized protein</fullName>
    </submittedName>
</protein>
<reference evidence="1" key="2">
    <citation type="submission" date="2020-11" db="EMBL/GenBank/DDBJ databases">
        <authorList>
            <person name="McCartney M.A."/>
            <person name="Auch B."/>
            <person name="Kono T."/>
            <person name="Mallez S."/>
            <person name="Becker A."/>
            <person name="Gohl D.M."/>
            <person name="Silverstein K.A.T."/>
            <person name="Koren S."/>
            <person name="Bechman K.B."/>
            <person name="Herman A."/>
            <person name="Abrahante J.E."/>
            <person name="Garbe J."/>
        </authorList>
    </citation>
    <scope>NUCLEOTIDE SEQUENCE</scope>
    <source>
        <strain evidence="1">Duluth1</strain>
        <tissue evidence="1">Whole animal</tissue>
    </source>
</reference>
<sequence>MADRLKSNHHPLQNIDVLHPAPAHYTRADRLSPTTTHYRMLEFLQPPLNFRMAERFTLLTTQRQIDFLHPPHPVQNGNGLTQSVQNGNGLTQSVTQQQFGSLYKAVLTVSSLTMSCKFN</sequence>
<comment type="caution">
    <text evidence="1">The sequence shown here is derived from an EMBL/GenBank/DDBJ whole genome shotgun (WGS) entry which is preliminary data.</text>
</comment>
<dbReference type="AlphaFoldDB" id="A0A9D4MQ91"/>
<dbReference type="EMBL" id="JAIWYP010000001">
    <property type="protein sequence ID" value="KAH3880476.1"/>
    <property type="molecule type" value="Genomic_DNA"/>
</dbReference>
<proteinExistence type="predicted"/>
<reference evidence="1" key="1">
    <citation type="journal article" date="2019" name="bioRxiv">
        <title>The Genome of the Zebra Mussel, Dreissena polymorpha: A Resource for Invasive Species Research.</title>
        <authorList>
            <person name="McCartney M.A."/>
            <person name="Auch B."/>
            <person name="Kono T."/>
            <person name="Mallez S."/>
            <person name="Zhang Y."/>
            <person name="Obille A."/>
            <person name="Becker A."/>
            <person name="Abrahante J.E."/>
            <person name="Garbe J."/>
            <person name="Badalamenti J.P."/>
            <person name="Herman A."/>
            <person name="Mangelson H."/>
            <person name="Liachko I."/>
            <person name="Sullivan S."/>
            <person name="Sone E.D."/>
            <person name="Koren S."/>
            <person name="Silverstein K.A.T."/>
            <person name="Beckman K.B."/>
            <person name="Gohl D.M."/>
        </authorList>
    </citation>
    <scope>NUCLEOTIDE SEQUENCE</scope>
    <source>
        <strain evidence="1">Duluth1</strain>
        <tissue evidence="1">Whole animal</tissue>
    </source>
</reference>
<gene>
    <name evidence="1" type="ORF">DPMN_004390</name>
</gene>
<organism evidence="1 2">
    <name type="scientific">Dreissena polymorpha</name>
    <name type="common">Zebra mussel</name>
    <name type="synonym">Mytilus polymorpha</name>
    <dbReference type="NCBI Taxonomy" id="45954"/>
    <lineage>
        <taxon>Eukaryota</taxon>
        <taxon>Metazoa</taxon>
        <taxon>Spiralia</taxon>
        <taxon>Lophotrochozoa</taxon>
        <taxon>Mollusca</taxon>
        <taxon>Bivalvia</taxon>
        <taxon>Autobranchia</taxon>
        <taxon>Heteroconchia</taxon>
        <taxon>Euheterodonta</taxon>
        <taxon>Imparidentia</taxon>
        <taxon>Neoheterodontei</taxon>
        <taxon>Myida</taxon>
        <taxon>Dreissenoidea</taxon>
        <taxon>Dreissenidae</taxon>
        <taxon>Dreissena</taxon>
    </lineage>
</organism>
<dbReference type="Proteomes" id="UP000828390">
    <property type="component" value="Unassembled WGS sequence"/>
</dbReference>
<keyword evidence="2" id="KW-1185">Reference proteome</keyword>
<accession>A0A9D4MQ91</accession>
<evidence type="ECO:0000313" key="2">
    <source>
        <dbReference type="Proteomes" id="UP000828390"/>
    </source>
</evidence>
<name>A0A9D4MQ91_DREPO</name>